<accession>A0A9X1LMR5</accession>
<sequence>MTVVIATLKPRLMIVAWRVGSPQEPVEDEVLGTALMAVLADDHTAVLRRVLVWAGEYVSGRDPATHGELSQRNLRLTEAEFVEMIRRVNLAIGEITEAHDPQDPVSRFWSLEIIAADDTI</sequence>
<dbReference type="RefSeq" id="WP_227529771.1">
    <property type="nucleotide sequence ID" value="NZ_JAGTTM010000001.1"/>
</dbReference>
<dbReference type="EMBL" id="JAGTTM010000001">
    <property type="protein sequence ID" value="MCC2028531.1"/>
    <property type="molecule type" value="Genomic_DNA"/>
</dbReference>
<name>A0A9X1LMR5_9MICO</name>
<evidence type="ECO:0000313" key="1">
    <source>
        <dbReference type="EMBL" id="MCC2028531.1"/>
    </source>
</evidence>
<dbReference type="AlphaFoldDB" id="A0A9X1LMR5"/>
<comment type="caution">
    <text evidence="1">The sequence shown here is derived from an EMBL/GenBank/DDBJ whole genome shotgun (WGS) entry which is preliminary data.</text>
</comment>
<protein>
    <submittedName>
        <fullName evidence="1">Uncharacterized protein</fullName>
    </submittedName>
</protein>
<keyword evidence="2" id="KW-1185">Reference proteome</keyword>
<evidence type="ECO:0000313" key="2">
    <source>
        <dbReference type="Proteomes" id="UP001139289"/>
    </source>
</evidence>
<gene>
    <name evidence="1" type="ORF">KEC56_03160</name>
</gene>
<proteinExistence type="predicted"/>
<organism evidence="1 2">
    <name type="scientific">Microbacterium tenebrionis</name>
    <dbReference type="NCBI Taxonomy" id="2830665"/>
    <lineage>
        <taxon>Bacteria</taxon>
        <taxon>Bacillati</taxon>
        <taxon>Actinomycetota</taxon>
        <taxon>Actinomycetes</taxon>
        <taxon>Micrococcales</taxon>
        <taxon>Microbacteriaceae</taxon>
        <taxon>Microbacterium</taxon>
    </lineage>
</organism>
<reference evidence="1" key="1">
    <citation type="submission" date="2021-04" db="EMBL/GenBank/DDBJ databases">
        <title>Microbacterium tenobrionis sp. nov. and Microbacterium allomyrinae sp. nov., isolated from larvae of Tenobrio molitor and Allomyrina dichotoma, respectively.</title>
        <authorList>
            <person name="Lee S.D."/>
        </authorList>
    </citation>
    <scope>NUCLEOTIDE SEQUENCE</scope>
    <source>
        <strain evidence="1">YMB-B2</strain>
    </source>
</reference>
<dbReference type="Proteomes" id="UP001139289">
    <property type="component" value="Unassembled WGS sequence"/>
</dbReference>